<keyword evidence="2" id="KW-1185">Reference proteome</keyword>
<reference evidence="1 2" key="1">
    <citation type="submission" date="2018-11" db="EMBL/GenBank/DDBJ databases">
        <title>Sequencing the genomes of 1000 actinobacteria strains.</title>
        <authorList>
            <person name="Klenk H.-P."/>
        </authorList>
    </citation>
    <scope>NUCLEOTIDE SEQUENCE [LARGE SCALE GENOMIC DNA]</scope>
    <source>
        <strain evidence="1 2">DSM 44254</strain>
    </source>
</reference>
<dbReference type="EMBL" id="RJKE01000001">
    <property type="protein sequence ID" value="ROO82806.1"/>
    <property type="molecule type" value="Genomic_DNA"/>
</dbReference>
<organism evidence="1 2">
    <name type="scientific">Actinocorallia herbida</name>
    <dbReference type="NCBI Taxonomy" id="58109"/>
    <lineage>
        <taxon>Bacteria</taxon>
        <taxon>Bacillati</taxon>
        <taxon>Actinomycetota</taxon>
        <taxon>Actinomycetes</taxon>
        <taxon>Streptosporangiales</taxon>
        <taxon>Thermomonosporaceae</taxon>
        <taxon>Actinocorallia</taxon>
    </lineage>
</organism>
<gene>
    <name evidence="1" type="ORF">EDD29_0290</name>
</gene>
<name>A0A3N1CNA8_9ACTN</name>
<protein>
    <submittedName>
        <fullName evidence="1">Uncharacterized protein</fullName>
    </submittedName>
</protein>
<comment type="caution">
    <text evidence="1">The sequence shown here is derived from an EMBL/GenBank/DDBJ whole genome shotgun (WGS) entry which is preliminary data.</text>
</comment>
<accession>A0A3N1CNA8</accession>
<sequence length="176" mass="19187">MGSLRCVDGTSLTVRPVAACDRRGHPFEIRLELHRDGSPFAAVGPGCAYFLDRAAERLARARAEGDGPDPEGLLPAGELFAFRRDQRSRGAGEFLCVVRDAPEWVPEGDPSGRGDWRVVRRAVVEAWDGGGRGVRAVLTSAEITDFVRTVLAEAGRTGLEPMTSRVDRRNLETSRN</sequence>
<evidence type="ECO:0000313" key="1">
    <source>
        <dbReference type="EMBL" id="ROO82806.1"/>
    </source>
</evidence>
<dbReference type="Proteomes" id="UP000272400">
    <property type="component" value="Unassembled WGS sequence"/>
</dbReference>
<evidence type="ECO:0000313" key="2">
    <source>
        <dbReference type="Proteomes" id="UP000272400"/>
    </source>
</evidence>
<proteinExistence type="predicted"/>
<dbReference type="AlphaFoldDB" id="A0A3N1CNA8"/>